<keyword evidence="3" id="KW-1185">Reference proteome</keyword>
<feature type="region of interest" description="Disordered" evidence="1">
    <location>
        <begin position="76"/>
        <end position="117"/>
    </location>
</feature>
<evidence type="ECO:0000313" key="3">
    <source>
        <dbReference type="Proteomes" id="UP000242146"/>
    </source>
</evidence>
<proteinExistence type="predicted"/>
<organism evidence="2 3">
    <name type="scientific">Hesseltinella vesiculosa</name>
    <dbReference type="NCBI Taxonomy" id="101127"/>
    <lineage>
        <taxon>Eukaryota</taxon>
        <taxon>Fungi</taxon>
        <taxon>Fungi incertae sedis</taxon>
        <taxon>Mucoromycota</taxon>
        <taxon>Mucoromycotina</taxon>
        <taxon>Mucoromycetes</taxon>
        <taxon>Mucorales</taxon>
        <taxon>Cunninghamellaceae</taxon>
        <taxon>Hesseltinella</taxon>
    </lineage>
</organism>
<dbReference type="Proteomes" id="UP000242146">
    <property type="component" value="Unassembled WGS sequence"/>
</dbReference>
<reference evidence="2 3" key="1">
    <citation type="submission" date="2016-07" db="EMBL/GenBank/DDBJ databases">
        <title>Pervasive Adenine N6-methylation of Active Genes in Fungi.</title>
        <authorList>
            <consortium name="DOE Joint Genome Institute"/>
            <person name="Mondo S.J."/>
            <person name="Dannebaum R.O."/>
            <person name="Kuo R.C."/>
            <person name="Labutti K."/>
            <person name="Haridas S."/>
            <person name="Kuo A."/>
            <person name="Salamov A."/>
            <person name="Ahrendt S.R."/>
            <person name="Lipzen A."/>
            <person name="Sullivan W."/>
            <person name="Andreopoulos W.B."/>
            <person name="Clum A."/>
            <person name="Lindquist E."/>
            <person name="Daum C."/>
            <person name="Ramamoorthy G.K."/>
            <person name="Gryganskyi A."/>
            <person name="Culley D."/>
            <person name="Magnuson J.K."/>
            <person name="James T.Y."/>
            <person name="O'Malley M.A."/>
            <person name="Stajich J.E."/>
            <person name="Spatafora J.W."/>
            <person name="Visel A."/>
            <person name="Grigoriev I.V."/>
        </authorList>
    </citation>
    <scope>NUCLEOTIDE SEQUENCE [LARGE SCALE GENOMIC DNA]</scope>
    <source>
        <strain evidence="2 3">NRRL 3301</strain>
    </source>
</reference>
<protein>
    <submittedName>
        <fullName evidence="2">Uncharacterized protein</fullName>
    </submittedName>
</protein>
<comment type="caution">
    <text evidence="2">The sequence shown here is derived from an EMBL/GenBank/DDBJ whole genome shotgun (WGS) entry which is preliminary data.</text>
</comment>
<dbReference type="AlphaFoldDB" id="A0A1X2G6X4"/>
<name>A0A1X2G6X4_9FUNG</name>
<feature type="compositionally biased region" description="Low complexity" evidence="1">
    <location>
        <begin position="96"/>
        <end position="117"/>
    </location>
</feature>
<gene>
    <name evidence="2" type="ORF">DM01DRAFT_1339574</name>
</gene>
<evidence type="ECO:0000313" key="2">
    <source>
        <dbReference type="EMBL" id="ORX46573.1"/>
    </source>
</evidence>
<evidence type="ECO:0000256" key="1">
    <source>
        <dbReference type="SAM" id="MobiDB-lite"/>
    </source>
</evidence>
<dbReference type="EMBL" id="MCGT01000037">
    <property type="protein sequence ID" value="ORX46573.1"/>
    <property type="molecule type" value="Genomic_DNA"/>
</dbReference>
<dbReference type="OrthoDB" id="10569562at2759"/>
<sequence>MPSLELLEGVNGLATQYMTEYPDSEPALKDAFDAQALVFLGMLVEENVKYNMTSFHDKYDQVSQSINQQVHARMTRNLNTFAQDPSSDDASDNNDDAGSSSSSSTSSSSDGIQDSSD</sequence>
<accession>A0A1X2G6X4</accession>
<feature type="compositionally biased region" description="Acidic residues" evidence="1">
    <location>
        <begin position="86"/>
        <end position="95"/>
    </location>
</feature>